<dbReference type="PROSITE" id="PS51832">
    <property type="entry name" value="HD_GYP"/>
    <property type="match status" value="1"/>
</dbReference>
<dbReference type="eggNOG" id="COG0745">
    <property type="taxonomic scope" value="Bacteria"/>
</dbReference>
<evidence type="ECO:0000259" key="6">
    <source>
        <dbReference type="PROSITE" id="PS51832"/>
    </source>
</evidence>
<dbReference type="NCBIfam" id="TIGR00229">
    <property type="entry name" value="sensory_box"/>
    <property type="match status" value="1"/>
</dbReference>
<dbReference type="Pfam" id="PF13487">
    <property type="entry name" value="HD_5"/>
    <property type="match status" value="1"/>
</dbReference>
<evidence type="ECO:0000313" key="8">
    <source>
        <dbReference type="Proteomes" id="UP000000263"/>
    </source>
</evidence>
<reference evidence="7 8" key="1">
    <citation type="submission" date="2007-08" db="EMBL/GenBank/DDBJ databases">
        <title>Complete sequence of Roseiflexus castenholzii DSM 13941.</title>
        <authorList>
            <consortium name="US DOE Joint Genome Institute"/>
            <person name="Copeland A."/>
            <person name="Lucas S."/>
            <person name="Lapidus A."/>
            <person name="Barry K."/>
            <person name="Glavina del Rio T."/>
            <person name="Dalin E."/>
            <person name="Tice H."/>
            <person name="Pitluck S."/>
            <person name="Thompson L.S."/>
            <person name="Brettin T."/>
            <person name="Bruce D."/>
            <person name="Detter J.C."/>
            <person name="Han C."/>
            <person name="Tapia R."/>
            <person name="Schmutz J."/>
            <person name="Larimer F."/>
            <person name="Land M."/>
            <person name="Hauser L."/>
            <person name="Kyrpides N."/>
            <person name="Mikhailova N."/>
            <person name="Bryant D.A."/>
            <person name="Hanada S."/>
            <person name="Tsukatani Y."/>
            <person name="Richardson P."/>
        </authorList>
    </citation>
    <scope>NUCLEOTIDE SEQUENCE [LARGE SCALE GENOMIC DNA]</scope>
    <source>
        <strain evidence="8">DSM 13941 / HLO8</strain>
    </source>
</reference>
<dbReference type="Gene3D" id="3.40.50.2300">
    <property type="match status" value="1"/>
</dbReference>
<name>A7NQ07_ROSCS</name>
<dbReference type="GO" id="GO:0016301">
    <property type="term" value="F:kinase activity"/>
    <property type="evidence" value="ECO:0007669"/>
    <property type="project" value="UniProtKB-KW"/>
</dbReference>
<dbReference type="AlphaFoldDB" id="A7NQ07"/>
<dbReference type="InterPro" id="IPR003607">
    <property type="entry name" value="HD/PDEase_dom"/>
</dbReference>
<dbReference type="OrthoDB" id="9804863at2"/>
<dbReference type="PANTHER" id="PTHR45228">
    <property type="entry name" value="CYCLIC DI-GMP PHOSPHODIESTERASE TM_0186-RELATED"/>
    <property type="match status" value="1"/>
</dbReference>
<dbReference type="InterPro" id="IPR003018">
    <property type="entry name" value="GAF"/>
</dbReference>
<dbReference type="SUPFAM" id="SSF109604">
    <property type="entry name" value="HD-domain/PDEase-like"/>
    <property type="match status" value="1"/>
</dbReference>
<dbReference type="InterPro" id="IPR011006">
    <property type="entry name" value="CheY-like_superfamily"/>
</dbReference>
<feature type="domain" description="Response regulatory" evidence="4">
    <location>
        <begin position="6"/>
        <end position="122"/>
    </location>
</feature>
<dbReference type="Proteomes" id="UP000000263">
    <property type="component" value="Chromosome"/>
</dbReference>
<dbReference type="GO" id="GO:0000160">
    <property type="term" value="P:phosphorelay signal transduction system"/>
    <property type="evidence" value="ECO:0007669"/>
    <property type="project" value="InterPro"/>
</dbReference>
<accession>A7NQ07</accession>
<feature type="domain" description="PAC" evidence="5">
    <location>
        <begin position="208"/>
        <end position="258"/>
    </location>
</feature>
<dbReference type="PROSITE" id="PS50113">
    <property type="entry name" value="PAC"/>
    <property type="match status" value="1"/>
</dbReference>
<dbReference type="CDD" id="cd00077">
    <property type="entry name" value="HDc"/>
    <property type="match status" value="1"/>
</dbReference>
<dbReference type="Pfam" id="PF13185">
    <property type="entry name" value="GAF_2"/>
    <property type="match status" value="1"/>
</dbReference>
<dbReference type="Gene3D" id="3.30.450.40">
    <property type="match status" value="1"/>
</dbReference>
<dbReference type="Gene3D" id="3.30.450.20">
    <property type="entry name" value="PAS domain"/>
    <property type="match status" value="1"/>
</dbReference>
<dbReference type="Pfam" id="PF13188">
    <property type="entry name" value="PAS_8"/>
    <property type="match status" value="1"/>
</dbReference>
<feature type="modified residue" description="4-aspartylphosphate" evidence="3">
    <location>
        <position position="55"/>
    </location>
</feature>
<dbReference type="EMBL" id="CP000804">
    <property type="protein sequence ID" value="ABU59653.1"/>
    <property type="molecule type" value="Genomic_DNA"/>
</dbReference>
<keyword evidence="8" id="KW-1185">Reference proteome</keyword>
<dbReference type="HOGENOM" id="CLU_000445_92_10_0"/>
<keyword evidence="2" id="KW-0418">Kinase</keyword>
<feature type="domain" description="HD-GYP" evidence="6">
    <location>
        <begin position="430"/>
        <end position="619"/>
    </location>
</feature>
<evidence type="ECO:0000259" key="4">
    <source>
        <dbReference type="PROSITE" id="PS50110"/>
    </source>
</evidence>
<dbReference type="eggNOG" id="COG3437">
    <property type="taxonomic scope" value="Bacteria"/>
</dbReference>
<proteinExistence type="predicted"/>
<dbReference type="SUPFAM" id="SSF55785">
    <property type="entry name" value="PYP-like sensor domain (PAS domain)"/>
    <property type="match status" value="1"/>
</dbReference>
<dbReference type="Gene3D" id="1.10.3210.10">
    <property type="entry name" value="Hypothetical protein af1432"/>
    <property type="match status" value="1"/>
</dbReference>
<dbReference type="PANTHER" id="PTHR45228:SF1">
    <property type="entry name" value="CYCLIC DI-GMP PHOSPHODIESTERASE TM_0186"/>
    <property type="match status" value="1"/>
</dbReference>
<keyword evidence="1" id="KW-0808">Transferase</keyword>
<protein>
    <submittedName>
        <fullName evidence="7">Putative PAS/PAC sensor protein</fullName>
    </submittedName>
</protein>
<dbReference type="InterPro" id="IPR029016">
    <property type="entry name" value="GAF-like_dom_sf"/>
</dbReference>
<evidence type="ECO:0000313" key="7">
    <source>
        <dbReference type="EMBL" id="ABU59653.1"/>
    </source>
</evidence>
<dbReference type="InterPro" id="IPR006675">
    <property type="entry name" value="HDIG_dom"/>
</dbReference>
<dbReference type="RefSeq" id="WP_012122076.1">
    <property type="nucleotide sequence ID" value="NC_009767.1"/>
</dbReference>
<dbReference type="SMART" id="SM00065">
    <property type="entry name" value="GAF"/>
    <property type="match status" value="1"/>
</dbReference>
<evidence type="ECO:0000259" key="5">
    <source>
        <dbReference type="PROSITE" id="PS50113"/>
    </source>
</evidence>
<gene>
    <name evidence="7" type="ordered locus">Rcas_3604</name>
</gene>
<dbReference type="InterPro" id="IPR001789">
    <property type="entry name" value="Sig_transdc_resp-reg_receiver"/>
</dbReference>
<evidence type="ECO:0000256" key="3">
    <source>
        <dbReference type="PROSITE-ProRule" id="PRU00169"/>
    </source>
</evidence>
<evidence type="ECO:0000256" key="2">
    <source>
        <dbReference type="ARBA" id="ARBA00022777"/>
    </source>
</evidence>
<dbReference type="STRING" id="383372.Rcas_3604"/>
<sequence length="619" mass="69675">MDATSTILIADDDPGARLVLQRLLTREGHRVLMAQNGAEALRQSIEYTPDLLLLDVLMPEIDGFEVCRQLRNHTRLREIPILLITSLGDQQSRVEGLSAGANGFITKPFDMAELLAHVRTITRLNRYRRLLSEQERFQRLIELSPEGIAIINEESRLLLVNPALVALLEAPSAGYLLGDTLLNYLHIAGLDRYRAGIRALMQETQQVWRIELDLISVNGHATPAEISLGRFRDQNGAFAQVIIRDISERKRAEAQIYRQVSRLTSLHTIGVAITASLELPATLAILLDRLIEELHVDAASVLLFNPRTTMLETACNRGLPRDLAEVAICAEEGLAGMAFRSRQTVSLATFPSEMLISPRDQMLAAAFATYFAVPLQARDEIKGVLEILQRASFTPDEHWWTFLEALAMQAAIAIDTSSLFEDLRRTHAELKQSYDATIAGWSRALDLRDRETEGHSERVTELTLRLARWMGIPEDQMEHIRRGALLHDIGKMGVPDHILLKPGPLSVDEWAIMRQHPVYAFRWLSAIPFLQPALDIPYAHHERWDGSGYPRGLRGEQIPLAARIFAVVDVWDALRSDRPYRSAWTEEQTIAYLRSLASTHFDPAVVAAFLDMIGQGRRE</sequence>
<dbReference type="SUPFAM" id="SSF55781">
    <property type="entry name" value="GAF domain-like"/>
    <property type="match status" value="1"/>
</dbReference>
<dbReference type="SMART" id="SM00091">
    <property type="entry name" value="PAS"/>
    <property type="match status" value="1"/>
</dbReference>
<dbReference type="SUPFAM" id="SSF52172">
    <property type="entry name" value="CheY-like"/>
    <property type="match status" value="1"/>
</dbReference>
<dbReference type="SMART" id="SM00471">
    <property type="entry name" value="HDc"/>
    <property type="match status" value="1"/>
</dbReference>
<dbReference type="InterPro" id="IPR000700">
    <property type="entry name" value="PAS-assoc_C"/>
</dbReference>
<dbReference type="InterPro" id="IPR037522">
    <property type="entry name" value="HD_GYP_dom"/>
</dbReference>
<dbReference type="CDD" id="cd00130">
    <property type="entry name" value="PAS"/>
    <property type="match status" value="1"/>
</dbReference>
<dbReference type="KEGG" id="rca:Rcas_3604"/>
<evidence type="ECO:0000256" key="1">
    <source>
        <dbReference type="ARBA" id="ARBA00022679"/>
    </source>
</evidence>
<dbReference type="InterPro" id="IPR035965">
    <property type="entry name" value="PAS-like_dom_sf"/>
</dbReference>
<organism evidence="7 8">
    <name type="scientific">Roseiflexus castenholzii (strain DSM 13941 / HLO8)</name>
    <dbReference type="NCBI Taxonomy" id="383372"/>
    <lineage>
        <taxon>Bacteria</taxon>
        <taxon>Bacillati</taxon>
        <taxon>Chloroflexota</taxon>
        <taxon>Chloroflexia</taxon>
        <taxon>Chloroflexales</taxon>
        <taxon>Roseiflexineae</taxon>
        <taxon>Roseiflexaceae</taxon>
        <taxon>Roseiflexus</taxon>
    </lineage>
</organism>
<keyword evidence="3" id="KW-0597">Phosphoprotein</keyword>
<dbReference type="InterPro" id="IPR052020">
    <property type="entry name" value="Cyclic_di-GMP/3'3'-cGAMP_PDE"/>
</dbReference>
<dbReference type="NCBIfam" id="TIGR00277">
    <property type="entry name" value="HDIG"/>
    <property type="match status" value="1"/>
</dbReference>
<dbReference type="SMART" id="SM00448">
    <property type="entry name" value="REC"/>
    <property type="match status" value="1"/>
</dbReference>
<dbReference type="PROSITE" id="PS50110">
    <property type="entry name" value="RESPONSE_REGULATORY"/>
    <property type="match status" value="1"/>
</dbReference>
<dbReference type="InterPro" id="IPR000014">
    <property type="entry name" value="PAS"/>
</dbReference>
<dbReference type="Pfam" id="PF00072">
    <property type="entry name" value="Response_reg"/>
    <property type="match status" value="1"/>
</dbReference>